<dbReference type="GO" id="GO:0004556">
    <property type="term" value="F:alpha-amylase activity"/>
    <property type="evidence" value="ECO:0007669"/>
    <property type="project" value="TreeGrafter"/>
</dbReference>
<evidence type="ECO:0000259" key="4">
    <source>
        <dbReference type="SMART" id="SM00642"/>
    </source>
</evidence>
<dbReference type="PANTHER" id="PTHR10357:SF179">
    <property type="entry name" value="NEUTRAL AND BASIC AMINO ACID TRANSPORT PROTEIN RBAT"/>
    <property type="match status" value="1"/>
</dbReference>
<reference evidence="6" key="3">
    <citation type="submission" date="2020-02" db="EMBL/GenBank/DDBJ databases">
        <authorList>
            <person name="Littmann E."/>
            <person name="Sorbara M."/>
        </authorList>
    </citation>
    <scope>NUCLEOTIDE SEQUENCE</scope>
    <source>
        <strain evidence="6">MSK.14.57</strain>
    </source>
</reference>
<dbReference type="Gene3D" id="2.60.40.1180">
    <property type="entry name" value="Golgi alpha-mannosidase II"/>
    <property type="match status" value="1"/>
</dbReference>
<dbReference type="GO" id="GO:0004574">
    <property type="term" value="F:oligo-1,6-glucosidase activity"/>
    <property type="evidence" value="ECO:0007669"/>
    <property type="project" value="UniProtKB-EC"/>
</dbReference>
<evidence type="ECO:0000313" key="7">
    <source>
        <dbReference type="Proteomes" id="UP000095598"/>
    </source>
</evidence>
<organism evidence="5 7">
    <name type="scientific">Anaerostipes hadrus</name>
    <dbReference type="NCBI Taxonomy" id="649756"/>
    <lineage>
        <taxon>Bacteria</taxon>
        <taxon>Bacillati</taxon>
        <taxon>Bacillota</taxon>
        <taxon>Clostridia</taxon>
        <taxon>Lachnospirales</taxon>
        <taxon>Lachnospiraceae</taxon>
        <taxon>Anaerostipes</taxon>
    </lineage>
</organism>
<dbReference type="PANTHER" id="PTHR10357">
    <property type="entry name" value="ALPHA-AMYLASE FAMILY MEMBER"/>
    <property type="match status" value="1"/>
</dbReference>
<dbReference type="Proteomes" id="UP000095598">
    <property type="component" value="Unassembled WGS sequence"/>
</dbReference>
<protein>
    <submittedName>
        <fullName evidence="6">Alpha-glucosidase</fullName>
    </submittedName>
    <submittedName>
        <fullName evidence="5">Oligo-1,6-glucosidase</fullName>
        <ecNumber evidence="5">3.2.1.10</ecNumber>
    </submittedName>
</protein>
<dbReference type="EMBL" id="CYXT01000008">
    <property type="protein sequence ID" value="CUM90055.1"/>
    <property type="molecule type" value="Genomic_DNA"/>
</dbReference>
<evidence type="ECO:0000256" key="3">
    <source>
        <dbReference type="ARBA" id="ARBA00023295"/>
    </source>
</evidence>
<evidence type="ECO:0000313" key="5">
    <source>
        <dbReference type="EMBL" id="CUM90055.1"/>
    </source>
</evidence>
<accession>A0A173SK09</accession>
<dbReference type="InterPro" id="IPR013780">
    <property type="entry name" value="Glyco_hydro_b"/>
</dbReference>
<dbReference type="FunFam" id="3.90.400.10:FF:000002">
    <property type="entry name" value="Sucrose isomerase"/>
    <property type="match status" value="1"/>
</dbReference>
<evidence type="ECO:0000256" key="2">
    <source>
        <dbReference type="ARBA" id="ARBA00022801"/>
    </source>
</evidence>
<keyword evidence="8" id="KW-1185">Reference proteome</keyword>
<evidence type="ECO:0000313" key="6">
    <source>
        <dbReference type="EMBL" id="NSJ79462.1"/>
    </source>
</evidence>
<dbReference type="EMBL" id="JAAITB010000014">
    <property type="protein sequence ID" value="NSJ79462.1"/>
    <property type="molecule type" value="Genomic_DNA"/>
</dbReference>
<dbReference type="SUPFAM" id="SSF51445">
    <property type="entry name" value="(Trans)glycosidases"/>
    <property type="match status" value="1"/>
</dbReference>
<name>A0A173SK09_ANAHA</name>
<reference evidence="6 8" key="2">
    <citation type="journal article" date="2020" name="Cell Host Microbe">
        <title>Functional and Genomic Variation between Human-Derived Isolates of Lachnospiraceae Reveals Inter- and Intra-Species Diversity.</title>
        <authorList>
            <person name="Sorbara M.T."/>
            <person name="Littmann E.R."/>
            <person name="Fontana E."/>
            <person name="Moody T.U."/>
            <person name="Kohout C.E."/>
            <person name="Gjonbalaj M."/>
            <person name="Eaton V."/>
            <person name="Seok R."/>
            <person name="Leiner I.M."/>
            <person name="Pamer E.G."/>
        </authorList>
    </citation>
    <scope>NUCLEOTIDE SEQUENCE [LARGE SCALE GENOMIC DNA]</scope>
    <source>
        <strain evidence="6 8">MSK.14.57</strain>
    </source>
</reference>
<dbReference type="Gene3D" id="3.20.20.80">
    <property type="entry name" value="Glycosidases"/>
    <property type="match status" value="1"/>
</dbReference>
<proteinExistence type="inferred from homology"/>
<dbReference type="CDD" id="cd11333">
    <property type="entry name" value="AmyAc_SI_OligoGlu_DGase"/>
    <property type="match status" value="1"/>
</dbReference>
<dbReference type="EC" id="3.2.1.10" evidence="5"/>
<dbReference type="FunFam" id="3.20.20.80:FF:000064">
    <property type="entry name" value="Oligo-1,6-glucosidase"/>
    <property type="match status" value="1"/>
</dbReference>
<dbReference type="RefSeq" id="WP_022091569.1">
    <property type="nucleotide sequence ID" value="NZ_BAABXM010000001.1"/>
</dbReference>
<feature type="domain" description="Glycosyl hydrolase family 13 catalytic" evidence="4">
    <location>
        <begin position="14"/>
        <end position="420"/>
    </location>
</feature>
<dbReference type="InterPro" id="IPR056300">
    <property type="entry name" value="SusG-like_C"/>
</dbReference>
<evidence type="ECO:0000256" key="1">
    <source>
        <dbReference type="ARBA" id="ARBA00008061"/>
    </source>
</evidence>
<dbReference type="Proteomes" id="UP001644750">
    <property type="component" value="Unassembled WGS sequence"/>
</dbReference>
<gene>
    <name evidence="5" type="primary">malL</name>
    <name evidence="5" type="ORF">ERS852425_01327</name>
    <name evidence="6" type="ORF">G5A72_07680</name>
</gene>
<reference evidence="5 7" key="1">
    <citation type="submission" date="2015-09" db="EMBL/GenBank/DDBJ databases">
        <authorList>
            <consortium name="Pathogen Informatics"/>
        </authorList>
    </citation>
    <scope>NUCLEOTIDE SEQUENCE [LARGE SCALE GENOMIC DNA]</scope>
    <source>
        <strain evidence="5 7">2789STDY5608868</strain>
    </source>
</reference>
<dbReference type="Pfam" id="PF00128">
    <property type="entry name" value="Alpha-amylase"/>
    <property type="match status" value="1"/>
</dbReference>
<dbReference type="Gene3D" id="3.90.400.10">
    <property type="entry name" value="Oligo-1,6-glucosidase, Domain 2"/>
    <property type="match status" value="1"/>
</dbReference>
<keyword evidence="3 5" id="KW-0326">Glycosidase</keyword>
<keyword evidence="2 5" id="KW-0378">Hydrolase</keyword>
<dbReference type="AlphaFoldDB" id="A0A173SK09"/>
<dbReference type="SUPFAM" id="SSF51011">
    <property type="entry name" value="Glycosyl hydrolase domain"/>
    <property type="match status" value="1"/>
</dbReference>
<dbReference type="GO" id="GO:0009313">
    <property type="term" value="P:oligosaccharide catabolic process"/>
    <property type="evidence" value="ECO:0007669"/>
    <property type="project" value="TreeGrafter"/>
</dbReference>
<sequence>MMNKKWWHNKVAYQIYPKSFKDTNGDGIGDIPGIISKLDYLKDLGVDILWISPMYQSPMVDNGYDISDYYAIDPMFGSMDEMKQLIKEAKKRNMYILMDLVVNHCSSEHEWFQKAMADPEGEYGSYFYIKDGKDGQPPTNWRSYFGGSVWEKIPGYDNKFYLHSFAKEQPDLNWENEIVREKIYEMICWWMDQGLSGFRIDAIMNIKKDLTWSDLKPDGPDGLADVYKITGKVEGIGDFLMEMKHRCFEPYDALTVGEAMFVKEDILPQFIGEDGYFSTIFAFEPCHAYRKGKNYMNYDWPQPFDEWREETFHNQEIVAKAGFEANIIENHDQPRGASLFIPEEDYGFYSLSALATIIFCERGLPFLYQGQEIGMSNRQWKYDEFNDLETINQYQIALKAGMSKEQALEIARHHSRDNARTPMQWSSEENAGFSKGKPWMPVNENYKVVNVAEEEKEYGSILNFYKRLIAFYKSEEYNEILTYGDFRPIYEKEDHIFAYSRSYGCQKLVLICNFSSKEKDIELSEDYENVIFVNYEQTTVIGNTLKMKPYECVIYEM</sequence>
<dbReference type="InterPro" id="IPR017853">
    <property type="entry name" value="GH"/>
</dbReference>
<dbReference type="InterPro" id="IPR045857">
    <property type="entry name" value="O16G_dom_2"/>
</dbReference>
<dbReference type="InterPro" id="IPR006047">
    <property type="entry name" value="GH13_cat_dom"/>
</dbReference>
<dbReference type="Pfam" id="PF23915">
    <property type="entry name" value="SusG_C"/>
    <property type="match status" value="1"/>
</dbReference>
<comment type="similarity">
    <text evidence="1">Belongs to the glycosyl hydrolase 13 family.</text>
</comment>
<evidence type="ECO:0000313" key="8">
    <source>
        <dbReference type="Proteomes" id="UP001644750"/>
    </source>
</evidence>
<dbReference type="SMART" id="SM00642">
    <property type="entry name" value="Aamy"/>
    <property type="match status" value="1"/>
</dbReference>